<protein>
    <submittedName>
        <fullName evidence="1">Uncharacterized protein</fullName>
    </submittedName>
</protein>
<dbReference type="Proteomes" id="UP000241690">
    <property type="component" value="Unassembled WGS sequence"/>
</dbReference>
<name>A0A2T4APC8_TRIHA</name>
<evidence type="ECO:0000313" key="1">
    <source>
        <dbReference type="EMBL" id="PTB58921.1"/>
    </source>
</evidence>
<evidence type="ECO:0000313" key="2">
    <source>
        <dbReference type="Proteomes" id="UP000241690"/>
    </source>
</evidence>
<reference evidence="1 2" key="1">
    <citation type="submission" date="2016-07" db="EMBL/GenBank/DDBJ databases">
        <title>Multiple horizontal gene transfer events from other fungi enriched the ability of initially mycotrophic Trichoderma (Ascomycota) to feed on dead plant biomass.</title>
        <authorList>
            <consortium name="DOE Joint Genome Institute"/>
            <person name="Aerts A."/>
            <person name="Atanasova L."/>
            <person name="Chenthamara K."/>
            <person name="Zhang J."/>
            <person name="Grujic M."/>
            <person name="Henrissat B."/>
            <person name="Kuo A."/>
            <person name="Salamov A."/>
            <person name="Lipzen A."/>
            <person name="Labutti K."/>
            <person name="Barry K."/>
            <person name="Miao Y."/>
            <person name="Rahimi M.J."/>
            <person name="Shen Q."/>
            <person name="Grigoriev I.V."/>
            <person name="Kubicek C.P."/>
            <person name="Druzhinina I.S."/>
        </authorList>
    </citation>
    <scope>NUCLEOTIDE SEQUENCE [LARGE SCALE GENOMIC DNA]</scope>
    <source>
        <strain evidence="1 2">CBS 226.95</strain>
    </source>
</reference>
<organism evidence="1 2">
    <name type="scientific">Trichoderma harzianum CBS 226.95</name>
    <dbReference type="NCBI Taxonomy" id="983964"/>
    <lineage>
        <taxon>Eukaryota</taxon>
        <taxon>Fungi</taxon>
        <taxon>Dikarya</taxon>
        <taxon>Ascomycota</taxon>
        <taxon>Pezizomycotina</taxon>
        <taxon>Sordariomycetes</taxon>
        <taxon>Hypocreomycetidae</taxon>
        <taxon>Hypocreales</taxon>
        <taxon>Hypocreaceae</taxon>
        <taxon>Trichoderma</taxon>
    </lineage>
</organism>
<proteinExistence type="predicted"/>
<sequence>MSDSLPLPTLSHRAACTRTCWPRSTLLGSVRRCKLRWPSPPSPTNSAPRYPPG</sequence>
<dbReference type="EMBL" id="KZ679676">
    <property type="protein sequence ID" value="PTB58921.1"/>
    <property type="molecule type" value="Genomic_DNA"/>
</dbReference>
<dbReference type="RefSeq" id="XP_024778598.1">
    <property type="nucleotide sequence ID" value="XM_024918374.1"/>
</dbReference>
<dbReference type="GeneID" id="36626943"/>
<gene>
    <name evidence="1" type="ORF">M431DRAFT_503885</name>
</gene>
<dbReference type="AlphaFoldDB" id="A0A2T4APC8"/>
<accession>A0A2T4APC8</accession>
<keyword evidence="2" id="KW-1185">Reference proteome</keyword>